<name>A0A3P9J4R7_ORYLA</name>
<sequence>METPEPGPADGEERPVELRPRTRSNPEGAEDRRSSTGSLGGNGNQSMSQSAVGSRVEGEGEASTSDSPPSSVTTTVSVAAAQSGAPAASGVAAAASTAAQLSTSVVSAKDRPKPPPQQPALTMSSPPPAEYQLRVPRANCPEKVIICLDLSEEMSLPKLESFNGSKTNALNISQKMIEMFVRTKHKIDKRHEFALVVINDDALWLSGFTSDPRELCSCLYDLETNVCESFNLEDLLNVIRQKIELPLVENVQTIPPPYVVRTLLIYSRHAGPLQLNLPEAVSKMLQSPYFFFDVVYLHNGVDEQSEETSWRDNYSSFCNLDSKGTCYRYEVSLSGPAIELHNCMAKLLAHPLQRPFQSHASYSLLEDDDPEDTEATV</sequence>
<keyword evidence="13" id="KW-0131">Cell cycle</keyword>
<evidence type="ECO:0000256" key="3">
    <source>
        <dbReference type="ARBA" id="ARBA00010809"/>
    </source>
</evidence>
<evidence type="ECO:0000256" key="10">
    <source>
        <dbReference type="ARBA" id="ARBA00022853"/>
    </source>
</evidence>
<evidence type="ECO:0000256" key="6">
    <source>
        <dbReference type="ARBA" id="ARBA00022618"/>
    </source>
</evidence>
<dbReference type="GO" id="GO:0045739">
    <property type="term" value="P:positive regulation of DNA repair"/>
    <property type="evidence" value="ECO:0007669"/>
    <property type="project" value="InterPro"/>
</dbReference>
<protein>
    <recommendedName>
        <fullName evidence="4">BRISC and BRCA1-A complex member 1</fullName>
    </recommendedName>
    <alternativeName>
        <fullName evidence="14">Mediator of RAP80 interactions and targeting subunit of 40 kDa</fullName>
    </alternativeName>
    <alternativeName>
        <fullName evidence="15">New component of the BRCA1-A complex</fullName>
    </alternativeName>
</protein>
<dbReference type="GO" id="GO:0006281">
    <property type="term" value="P:DNA repair"/>
    <property type="evidence" value="ECO:0007669"/>
    <property type="project" value="UniProtKB-KW"/>
</dbReference>
<dbReference type="GO" id="GO:0006325">
    <property type="term" value="P:chromatin organization"/>
    <property type="evidence" value="ECO:0007669"/>
    <property type="project" value="UniProtKB-KW"/>
</dbReference>
<feature type="region of interest" description="Disordered" evidence="16">
    <location>
        <begin position="1"/>
        <end position="77"/>
    </location>
</feature>
<keyword evidence="5" id="KW-0963">Cytoplasm</keyword>
<reference evidence="17 18" key="2">
    <citation type="submission" date="2017-04" db="EMBL/GenBank/DDBJ databases">
        <title>CpG methylation of centromeres and impact of large insertions on vertebrate speciation.</title>
        <authorList>
            <person name="Ichikawa K."/>
            <person name="Yoshimura J."/>
            <person name="Morishita S."/>
        </authorList>
    </citation>
    <scope>NUCLEOTIDE SEQUENCE</scope>
    <source>
        <strain evidence="17 18">HSOK</strain>
    </source>
</reference>
<dbReference type="GO" id="GO:0070552">
    <property type="term" value="C:BRISC complex"/>
    <property type="evidence" value="ECO:0007669"/>
    <property type="project" value="InterPro"/>
</dbReference>
<dbReference type="GO" id="GO:0051301">
    <property type="term" value="P:cell division"/>
    <property type="evidence" value="ECO:0007669"/>
    <property type="project" value="UniProtKB-KW"/>
</dbReference>
<evidence type="ECO:0000256" key="16">
    <source>
        <dbReference type="SAM" id="MobiDB-lite"/>
    </source>
</evidence>
<dbReference type="GO" id="GO:0070531">
    <property type="term" value="C:BRCA1-A complex"/>
    <property type="evidence" value="ECO:0007669"/>
    <property type="project" value="InterPro"/>
</dbReference>
<evidence type="ECO:0000256" key="4">
    <source>
        <dbReference type="ARBA" id="ARBA00019437"/>
    </source>
</evidence>
<dbReference type="InterPro" id="IPR026126">
    <property type="entry name" value="BABAM1"/>
</dbReference>
<keyword evidence="8" id="KW-0498">Mitosis</keyword>
<dbReference type="CDD" id="cd21502">
    <property type="entry name" value="vWA_BABAM1"/>
    <property type="match status" value="1"/>
</dbReference>
<evidence type="ECO:0000256" key="1">
    <source>
        <dbReference type="ARBA" id="ARBA00004123"/>
    </source>
</evidence>
<evidence type="ECO:0000256" key="9">
    <source>
        <dbReference type="ARBA" id="ARBA00022786"/>
    </source>
</evidence>
<feature type="compositionally biased region" description="Low complexity" evidence="16">
    <location>
        <begin position="62"/>
        <end position="77"/>
    </location>
</feature>
<evidence type="ECO:0000256" key="14">
    <source>
        <dbReference type="ARBA" id="ARBA00030984"/>
    </source>
</evidence>
<evidence type="ECO:0000256" key="8">
    <source>
        <dbReference type="ARBA" id="ARBA00022776"/>
    </source>
</evidence>
<dbReference type="Ensembl" id="ENSORLT00015001143.1">
    <property type="protein sequence ID" value="ENSORLP00015027118.1"/>
    <property type="gene ID" value="ENSORLG00015009066.1"/>
</dbReference>
<evidence type="ECO:0000256" key="7">
    <source>
        <dbReference type="ARBA" id="ARBA00022763"/>
    </source>
</evidence>
<keyword evidence="7" id="KW-0227">DNA damage</keyword>
<keyword evidence="10" id="KW-0156">Chromatin regulator</keyword>
<dbReference type="Proteomes" id="UP000265200">
    <property type="component" value="Chromosome 4"/>
</dbReference>
<evidence type="ECO:0000313" key="17">
    <source>
        <dbReference type="Ensembl" id="ENSORLP00015027118.1"/>
    </source>
</evidence>
<dbReference type="AlphaFoldDB" id="A0A3P9J4R7"/>
<feature type="compositionally biased region" description="Basic and acidic residues" evidence="16">
    <location>
        <begin position="11"/>
        <end position="20"/>
    </location>
</feature>
<dbReference type="GO" id="GO:0005737">
    <property type="term" value="C:cytoplasm"/>
    <property type="evidence" value="ECO:0007669"/>
    <property type="project" value="UniProtKB-SubCell"/>
</dbReference>
<feature type="region of interest" description="Disordered" evidence="16">
    <location>
        <begin position="104"/>
        <end position="132"/>
    </location>
</feature>
<keyword evidence="12" id="KW-0539">Nucleus</keyword>
<evidence type="ECO:0000313" key="18">
    <source>
        <dbReference type="Proteomes" id="UP000265200"/>
    </source>
</evidence>
<accession>A0A3P9J4R7</accession>
<comment type="similarity">
    <text evidence="3">Belongs to the BABAM1 family.</text>
</comment>
<dbReference type="PANTHER" id="PTHR15660:SF1">
    <property type="entry name" value="BRISC AND BRCA1-A COMPLEX MEMBER 1"/>
    <property type="match status" value="1"/>
</dbReference>
<evidence type="ECO:0000256" key="15">
    <source>
        <dbReference type="ARBA" id="ARBA00031038"/>
    </source>
</evidence>
<evidence type="ECO:0000256" key="13">
    <source>
        <dbReference type="ARBA" id="ARBA00023306"/>
    </source>
</evidence>
<evidence type="ECO:0000256" key="12">
    <source>
        <dbReference type="ARBA" id="ARBA00023242"/>
    </source>
</evidence>
<keyword evidence="6" id="KW-0132">Cell division</keyword>
<dbReference type="PANTHER" id="PTHR15660">
    <property type="entry name" value="BRISC AND BRCA1-A COMPLEX MEMBER 1"/>
    <property type="match status" value="1"/>
</dbReference>
<keyword evidence="9" id="KW-0833">Ubl conjugation pathway</keyword>
<evidence type="ECO:0000256" key="5">
    <source>
        <dbReference type="ARBA" id="ARBA00022490"/>
    </source>
</evidence>
<dbReference type="InterPro" id="IPR036465">
    <property type="entry name" value="vWFA_dom_sf"/>
</dbReference>
<dbReference type="SUPFAM" id="SSF53300">
    <property type="entry name" value="vWA-like"/>
    <property type="match status" value="1"/>
</dbReference>
<evidence type="ECO:0000256" key="2">
    <source>
        <dbReference type="ARBA" id="ARBA00004496"/>
    </source>
</evidence>
<reference evidence="17" key="4">
    <citation type="submission" date="2025-09" db="UniProtKB">
        <authorList>
            <consortium name="Ensembl"/>
        </authorList>
    </citation>
    <scope>IDENTIFICATION</scope>
    <source>
        <strain evidence="17">HSOK</strain>
    </source>
</reference>
<organism evidence="17 18">
    <name type="scientific">Oryzias latipes</name>
    <name type="common">Japanese rice fish</name>
    <name type="synonym">Japanese killifish</name>
    <dbReference type="NCBI Taxonomy" id="8090"/>
    <lineage>
        <taxon>Eukaryota</taxon>
        <taxon>Metazoa</taxon>
        <taxon>Chordata</taxon>
        <taxon>Craniata</taxon>
        <taxon>Vertebrata</taxon>
        <taxon>Euteleostomi</taxon>
        <taxon>Actinopterygii</taxon>
        <taxon>Neopterygii</taxon>
        <taxon>Teleostei</taxon>
        <taxon>Neoteleostei</taxon>
        <taxon>Acanthomorphata</taxon>
        <taxon>Ovalentaria</taxon>
        <taxon>Atherinomorphae</taxon>
        <taxon>Beloniformes</taxon>
        <taxon>Adrianichthyidae</taxon>
        <taxon>Oryziinae</taxon>
        <taxon>Oryzias</taxon>
    </lineage>
</organism>
<reference key="1">
    <citation type="journal article" date="2007" name="Nature">
        <title>The medaka draft genome and insights into vertebrate genome evolution.</title>
        <authorList>
            <person name="Kasahara M."/>
            <person name="Naruse K."/>
            <person name="Sasaki S."/>
            <person name="Nakatani Y."/>
            <person name="Qu W."/>
            <person name="Ahsan B."/>
            <person name="Yamada T."/>
            <person name="Nagayasu Y."/>
            <person name="Doi K."/>
            <person name="Kasai Y."/>
            <person name="Jindo T."/>
            <person name="Kobayashi D."/>
            <person name="Shimada A."/>
            <person name="Toyoda A."/>
            <person name="Kuroki Y."/>
            <person name="Fujiyama A."/>
            <person name="Sasaki T."/>
            <person name="Shimizu A."/>
            <person name="Asakawa S."/>
            <person name="Shimizu N."/>
            <person name="Hashimoto S."/>
            <person name="Yang J."/>
            <person name="Lee Y."/>
            <person name="Matsushima K."/>
            <person name="Sugano S."/>
            <person name="Sakaizumi M."/>
            <person name="Narita T."/>
            <person name="Ohishi K."/>
            <person name="Haga S."/>
            <person name="Ohta F."/>
            <person name="Nomoto H."/>
            <person name="Nogata K."/>
            <person name="Morishita T."/>
            <person name="Endo T."/>
            <person name="Shin-I T."/>
            <person name="Takeda H."/>
            <person name="Morishita S."/>
            <person name="Kohara Y."/>
        </authorList>
    </citation>
    <scope>NUCLEOTIDE SEQUENCE [LARGE SCALE GENOMIC DNA]</scope>
    <source>
        <strain>Hd-rR</strain>
    </source>
</reference>
<reference evidence="17" key="3">
    <citation type="submission" date="2025-08" db="UniProtKB">
        <authorList>
            <consortium name="Ensembl"/>
        </authorList>
    </citation>
    <scope>IDENTIFICATION</scope>
    <source>
        <strain evidence="17">HSOK</strain>
    </source>
</reference>
<evidence type="ECO:0000256" key="11">
    <source>
        <dbReference type="ARBA" id="ARBA00023204"/>
    </source>
</evidence>
<keyword evidence="11" id="KW-0234">DNA repair</keyword>
<comment type="subcellular location">
    <subcellularLocation>
        <location evidence="2">Cytoplasm</location>
    </subcellularLocation>
    <subcellularLocation>
        <location evidence="1">Nucleus</location>
    </subcellularLocation>
</comment>
<proteinExistence type="inferred from homology"/>